<proteinExistence type="predicted"/>
<gene>
    <name evidence="2" type="ORF">ABVK25_002300</name>
</gene>
<dbReference type="EMBL" id="JBHFEH010000005">
    <property type="protein sequence ID" value="KAL2057247.1"/>
    <property type="molecule type" value="Genomic_DNA"/>
</dbReference>
<evidence type="ECO:0000313" key="2">
    <source>
        <dbReference type="EMBL" id="KAL2057247.1"/>
    </source>
</evidence>
<feature type="region of interest" description="Disordered" evidence="1">
    <location>
        <begin position="1"/>
        <end position="50"/>
    </location>
</feature>
<reference evidence="2 3" key="1">
    <citation type="submission" date="2024-09" db="EMBL/GenBank/DDBJ databases">
        <title>Rethinking Asexuality: The Enigmatic Case of Functional Sexual Genes in Lepraria (Stereocaulaceae).</title>
        <authorList>
            <person name="Doellman M."/>
            <person name="Sun Y."/>
            <person name="Barcenas-Pena A."/>
            <person name="Lumbsch H.T."/>
            <person name="Grewe F."/>
        </authorList>
    </citation>
    <scope>NUCLEOTIDE SEQUENCE [LARGE SCALE GENOMIC DNA]</scope>
    <source>
        <strain evidence="2 3">Grewe 0041</strain>
    </source>
</reference>
<feature type="compositionally biased region" description="Polar residues" evidence="1">
    <location>
        <begin position="1"/>
        <end position="34"/>
    </location>
</feature>
<evidence type="ECO:0000256" key="1">
    <source>
        <dbReference type="SAM" id="MobiDB-lite"/>
    </source>
</evidence>
<dbReference type="Proteomes" id="UP001590951">
    <property type="component" value="Unassembled WGS sequence"/>
</dbReference>
<organism evidence="2 3">
    <name type="scientific">Lepraria finkii</name>
    <dbReference type="NCBI Taxonomy" id="1340010"/>
    <lineage>
        <taxon>Eukaryota</taxon>
        <taxon>Fungi</taxon>
        <taxon>Dikarya</taxon>
        <taxon>Ascomycota</taxon>
        <taxon>Pezizomycotina</taxon>
        <taxon>Lecanoromycetes</taxon>
        <taxon>OSLEUM clade</taxon>
        <taxon>Lecanoromycetidae</taxon>
        <taxon>Lecanorales</taxon>
        <taxon>Lecanorineae</taxon>
        <taxon>Stereocaulaceae</taxon>
        <taxon>Lepraria</taxon>
    </lineage>
</organism>
<name>A0ABR4BHE1_9LECA</name>
<evidence type="ECO:0000313" key="3">
    <source>
        <dbReference type="Proteomes" id="UP001590951"/>
    </source>
</evidence>
<keyword evidence="3" id="KW-1185">Reference proteome</keyword>
<accession>A0ABR4BHE1</accession>
<comment type="caution">
    <text evidence="2">The sequence shown here is derived from an EMBL/GenBank/DDBJ whole genome shotgun (WGS) entry which is preliminary data.</text>
</comment>
<sequence length="98" mass="10804">MASNEVHTNPSSSNDAGMTANSSRLLLQSQQPGQTAIHHQARSKIHGGRADGSAIGWIKAKTLRSWSIWNPGWKSRIAIVRDIHFWESPEGPGEDWFG</sequence>
<protein>
    <submittedName>
        <fullName evidence="2">Uncharacterized protein</fullName>
    </submittedName>
</protein>